<evidence type="ECO:0000313" key="16">
    <source>
        <dbReference type="EMBL" id="PVD21503.1"/>
    </source>
</evidence>
<dbReference type="PRINTS" id="PR00371">
    <property type="entry name" value="FPNCR"/>
</dbReference>
<dbReference type="InterPro" id="IPR001433">
    <property type="entry name" value="OxRdtase_FAD/NAD-bd"/>
</dbReference>
<accession>A0A2T7NK12</accession>
<sequence length="602" mass="68749">MDNPRQLLVLYGSQTGTAEDTANRIGREAKRHWFDVRVLALDAYPVAQLLKEKVAVIVCATTGQGDPPDNMKIFWRFIMRKNLPVQSLSNLQYAVLGLGDSSYPKFNFVSKKLHKRLEQIGAHALVNVGLADEQHDLGSDAVIDPWISQLWDKILQLFPLPSGKNIIPAEVRLPPRYHVVFLDMMEAIPTKRYEFDATNQTVIKQQRQPDASSPYLASLAANERVTAKDHFQDVRLLTFDIADSGIRYKPGDVAMIHPENVEERVEEFLNHMGLDGSRLFLIQQNDPNVPLPSSLPQPCSIACVVCTYFDFCSVPRRSFFEMLLQFAEDDIEREKLQEFCTPEGQDARFSYCNRVRRTIMEVMQDFLLTSSRVPFEYLFDLIPPLQPRAFSIASSPTVHPGRLQVLMAVVRYQTRLQHPRQGVCSTWLASLRPESGVKIPLWVKSSSITFPDDIITPIIMVGPGTGVAPFRSFIHERAALGVGGNFLFFGCRSQYKDFYCHEEWSALQSQGRLLLFTAFSRDQEEKIYVQDRLRQNGHLIWTLLHDQLGRFYIAGNAKRMPTDVRAAVVEVLQKYGSMMEAEANSYIESLERDHRWQIETWS</sequence>
<evidence type="ECO:0000259" key="15">
    <source>
        <dbReference type="PROSITE" id="PS51384"/>
    </source>
</evidence>
<dbReference type="EC" id="1.18.1.-" evidence="13"/>
<dbReference type="Gene3D" id="2.40.30.10">
    <property type="entry name" value="Translation factors"/>
    <property type="match status" value="1"/>
</dbReference>
<evidence type="ECO:0000256" key="13">
    <source>
        <dbReference type="HAMAP-Rule" id="MF_03178"/>
    </source>
</evidence>
<dbReference type="PROSITE" id="PS51384">
    <property type="entry name" value="FAD_FR"/>
    <property type="match status" value="1"/>
</dbReference>
<comment type="similarity">
    <text evidence="13">In the N-terminal section; belongs to the flavodoxin family.</text>
</comment>
<comment type="subcellular location">
    <subcellularLocation>
        <location evidence="3 13">Cytoplasm</location>
    </subcellularLocation>
</comment>
<dbReference type="SUPFAM" id="SSF63380">
    <property type="entry name" value="Riboflavin synthase domain-like"/>
    <property type="match status" value="1"/>
</dbReference>
<feature type="binding site" evidence="13">
    <location>
        <position position="133"/>
    </location>
    <ligand>
        <name>FMN</name>
        <dbReference type="ChEBI" id="CHEBI:58210"/>
    </ligand>
</feature>
<comment type="function">
    <text evidence="13">NADPH-dependent reductase which is a central component of the cytosolic iron-sulfur (Fe-S) protein assembly (CIA) machinery. Transfers electrons from NADPH via its FAD and FMN prosthetic groups to the [2Fe-2S] cluster of the anamorsin/DRE2 homolog, another key component of the CIA machinery. In turn, this reduced cluster provides electrons for assembly of cytosolic iron-sulfur cluster proteins.</text>
</comment>
<dbReference type="SUPFAM" id="SSF52218">
    <property type="entry name" value="Flavoproteins"/>
    <property type="match status" value="1"/>
</dbReference>
<keyword evidence="4 13" id="KW-0963">Cytoplasm</keyword>
<dbReference type="InterPro" id="IPR028879">
    <property type="entry name" value="NDOR1"/>
</dbReference>
<feature type="domain" description="FAD-binding FR-type" evidence="15">
    <location>
        <begin position="212"/>
        <end position="451"/>
    </location>
</feature>
<keyword evidence="5 13" id="KW-0285">Flavoprotein</keyword>
<dbReference type="InterPro" id="IPR001709">
    <property type="entry name" value="Flavoprot_Pyr_Nucl_cyt_Rdtase"/>
</dbReference>
<dbReference type="PANTHER" id="PTHR19384:SF10">
    <property type="entry name" value="NADPH-DEPENDENT DIFLAVIN OXIDOREDUCTASE 1"/>
    <property type="match status" value="1"/>
</dbReference>
<dbReference type="AlphaFoldDB" id="A0A2T7NK12"/>
<feature type="binding site" evidence="13">
    <location>
        <position position="465"/>
    </location>
    <ligand>
        <name>NADP(+)</name>
        <dbReference type="ChEBI" id="CHEBI:58349"/>
    </ligand>
</feature>
<keyword evidence="8 13" id="KW-0521">NADP</keyword>
<reference evidence="16 17" key="1">
    <citation type="submission" date="2018-04" db="EMBL/GenBank/DDBJ databases">
        <title>The genome of golden apple snail Pomacea canaliculata provides insight into stress tolerance and invasive adaptation.</title>
        <authorList>
            <person name="Liu C."/>
            <person name="Liu B."/>
            <person name="Ren Y."/>
            <person name="Zhang Y."/>
            <person name="Wang H."/>
            <person name="Li S."/>
            <person name="Jiang F."/>
            <person name="Yin L."/>
            <person name="Zhang G."/>
            <person name="Qian W."/>
            <person name="Fan W."/>
        </authorList>
    </citation>
    <scope>NUCLEOTIDE SEQUENCE [LARGE SCALE GENOMIC DNA]</scope>
    <source>
        <strain evidence="16">SZHN2017</strain>
        <tissue evidence="16">Muscle</tissue>
    </source>
</reference>
<name>A0A2T7NK12_POMCA</name>
<dbReference type="GO" id="GO:0016651">
    <property type="term" value="F:oxidoreductase activity, acting on NAD(P)H"/>
    <property type="evidence" value="ECO:0007669"/>
    <property type="project" value="UniProtKB-UniRule"/>
</dbReference>
<dbReference type="InterPro" id="IPR039261">
    <property type="entry name" value="FNR_nucleotide-bd"/>
</dbReference>
<evidence type="ECO:0000256" key="3">
    <source>
        <dbReference type="ARBA" id="ARBA00004496"/>
    </source>
</evidence>
<dbReference type="GO" id="GO:0050661">
    <property type="term" value="F:NADP binding"/>
    <property type="evidence" value="ECO:0007669"/>
    <property type="project" value="UniProtKB-UniRule"/>
</dbReference>
<dbReference type="GO" id="GO:0005829">
    <property type="term" value="C:cytosol"/>
    <property type="evidence" value="ECO:0007669"/>
    <property type="project" value="TreeGrafter"/>
</dbReference>
<dbReference type="GO" id="GO:0005634">
    <property type="term" value="C:nucleus"/>
    <property type="evidence" value="ECO:0007669"/>
    <property type="project" value="UniProtKB-ARBA"/>
</dbReference>
<evidence type="ECO:0000256" key="8">
    <source>
        <dbReference type="ARBA" id="ARBA00022857"/>
    </source>
</evidence>
<comment type="similarity">
    <text evidence="13">Belongs to the NADPH-dependent diflavin oxidoreductase NDOR1 family.</text>
</comment>
<comment type="function">
    <text evidence="11">NADPH-dependent reductase which is a central component of the cytosolic iron-sulfur (Fe-S) protein assembly (CIA) machinery. Transfers electrons from NADPH via its FAD and FMN prosthetic groups to the [2Fe-2S] cluster of CIAPIN1, another key component of the CIA machinery. In turn, this reduced cluster provides electrons for assembly of cytosolic iron-sulfur cluster proteins. It can also reduce the [2Fe-2S] cluster of CISD1 and activate this protein implicated in Fe/S cluster repair. In vitro can fully activate methionine synthase/MTR in the presence of soluble cytochrome b5/CYB5A.</text>
</comment>
<feature type="binding site" evidence="13">
    <location>
        <begin position="98"/>
        <end position="107"/>
    </location>
    <ligand>
        <name>FMN</name>
        <dbReference type="ChEBI" id="CHEBI:58210"/>
    </ligand>
</feature>
<evidence type="ECO:0000256" key="4">
    <source>
        <dbReference type="ARBA" id="ARBA00022490"/>
    </source>
</evidence>
<evidence type="ECO:0000256" key="6">
    <source>
        <dbReference type="ARBA" id="ARBA00022643"/>
    </source>
</evidence>
<dbReference type="InterPro" id="IPR003097">
    <property type="entry name" value="CysJ-like_FAD-binding"/>
</dbReference>
<dbReference type="Gene3D" id="3.40.50.360">
    <property type="match status" value="1"/>
</dbReference>
<dbReference type="InterPro" id="IPR029039">
    <property type="entry name" value="Flavoprotein-like_sf"/>
</dbReference>
<feature type="domain" description="Flavodoxin-like" evidence="14">
    <location>
        <begin position="7"/>
        <end position="151"/>
    </location>
</feature>
<dbReference type="STRING" id="400727.A0A2T7NK12"/>
<dbReference type="GO" id="GO:0160246">
    <property type="term" value="F:NADPH-iron-sulfur [2Fe-2S] protein oxidoreductase activity"/>
    <property type="evidence" value="ECO:0007669"/>
    <property type="project" value="InterPro"/>
</dbReference>
<feature type="binding site" evidence="13">
    <location>
        <position position="601"/>
    </location>
    <ligand>
        <name>FAD</name>
        <dbReference type="ChEBI" id="CHEBI:57692"/>
    </ligand>
</feature>
<dbReference type="Pfam" id="PF00175">
    <property type="entry name" value="NAD_binding_1"/>
    <property type="match status" value="1"/>
</dbReference>
<comment type="subunit">
    <text evidence="12">Interacts with CIAPIN1; as part of the cytosolic iron-sulfur (Fe-S) protein assembly (CIA) machinery. Interacts with DCPS.</text>
</comment>
<dbReference type="FunFam" id="1.20.990.10:FF:000008">
    <property type="entry name" value="NADPH-dependent diflavin oxidoreductase 1"/>
    <property type="match status" value="1"/>
</dbReference>
<feature type="binding site" evidence="13">
    <location>
        <begin position="60"/>
        <end position="63"/>
    </location>
    <ligand>
        <name>FMN</name>
        <dbReference type="ChEBI" id="CHEBI:58210"/>
    </ligand>
</feature>
<feature type="binding site" evidence="13">
    <location>
        <position position="563"/>
    </location>
    <ligand>
        <name>NADP(+)</name>
        <dbReference type="ChEBI" id="CHEBI:58349"/>
    </ligand>
</feature>
<dbReference type="OrthoDB" id="1856718at2759"/>
<feature type="binding site" evidence="13">
    <location>
        <begin position="526"/>
        <end position="530"/>
    </location>
    <ligand>
        <name>NADP(+)</name>
        <dbReference type="ChEBI" id="CHEBI:58349"/>
    </ligand>
</feature>
<dbReference type="Pfam" id="PF00258">
    <property type="entry name" value="Flavodoxin_1"/>
    <property type="match status" value="1"/>
</dbReference>
<dbReference type="FunFam" id="3.40.50.80:FF:000030">
    <property type="entry name" value="NADPH-dependent diflavin oxidoreductase 1"/>
    <property type="match status" value="1"/>
</dbReference>
<proteinExistence type="inferred from homology"/>
<dbReference type="Gene3D" id="3.40.50.80">
    <property type="entry name" value="Nucleotide-binding domain of ferredoxin-NADP reductase (FNR) module"/>
    <property type="match status" value="1"/>
</dbReference>
<dbReference type="InterPro" id="IPR023173">
    <property type="entry name" value="NADPH_Cyt_P450_Rdtase_alpha"/>
</dbReference>
<keyword evidence="6 13" id="KW-0288">FMN</keyword>
<evidence type="ECO:0000256" key="7">
    <source>
        <dbReference type="ARBA" id="ARBA00022827"/>
    </source>
</evidence>
<dbReference type="InterPro" id="IPR008254">
    <property type="entry name" value="Flavodoxin/NO_synth"/>
</dbReference>
<dbReference type="GO" id="GO:0016226">
    <property type="term" value="P:iron-sulfur cluster assembly"/>
    <property type="evidence" value="ECO:0007669"/>
    <property type="project" value="UniProtKB-UniRule"/>
</dbReference>
<dbReference type="SUPFAM" id="SSF52343">
    <property type="entry name" value="Ferredoxin reductase-like, C-terminal NADP-linked domain"/>
    <property type="match status" value="1"/>
</dbReference>
<keyword evidence="9 13" id="KW-0560">Oxidoreductase</keyword>
<dbReference type="OMA" id="DIMSIPR"/>
<evidence type="ECO:0000256" key="1">
    <source>
        <dbReference type="ARBA" id="ARBA00001917"/>
    </source>
</evidence>
<dbReference type="PROSITE" id="PS50902">
    <property type="entry name" value="FLAVODOXIN_LIKE"/>
    <property type="match status" value="1"/>
</dbReference>
<dbReference type="FunFam" id="3.40.50.360:FF:000015">
    <property type="entry name" value="NADPH-dependent diflavin oxidoreductase 1"/>
    <property type="match status" value="1"/>
</dbReference>
<evidence type="ECO:0000256" key="12">
    <source>
        <dbReference type="ARBA" id="ARBA00063044"/>
    </source>
</evidence>
<evidence type="ECO:0000256" key="11">
    <source>
        <dbReference type="ARBA" id="ARBA00059862"/>
    </source>
</evidence>
<feature type="binding site" evidence="13">
    <location>
        <begin position="13"/>
        <end position="18"/>
    </location>
    <ligand>
        <name>FMN</name>
        <dbReference type="ChEBI" id="CHEBI:58210"/>
    </ligand>
</feature>
<dbReference type="PRINTS" id="PR00369">
    <property type="entry name" value="FLAVODOXIN"/>
</dbReference>
<dbReference type="GO" id="GO:0010181">
    <property type="term" value="F:FMN binding"/>
    <property type="evidence" value="ECO:0007669"/>
    <property type="project" value="UniProtKB-UniRule"/>
</dbReference>
<dbReference type="Gene3D" id="1.20.990.10">
    <property type="entry name" value="NADPH-cytochrome p450 Reductase, Chain A, domain 3"/>
    <property type="match status" value="1"/>
</dbReference>
<dbReference type="PANTHER" id="PTHR19384">
    <property type="entry name" value="NITRIC OXIDE SYNTHASE-RELATED"/>
    <property type="match status" value="1"/>
</dbReference>
<dbReference type="InterPro" id="IPR001094">
    <property type="entry name" value="Flavdoxin-like"/>
</dbReference>
<evidence type="ECO:0000256" key="9">
    <source>
        <dbReference type="ARBA" id="ARBA00023002"/>
    </source>
</evidence>
<dbReference type="HAMAP" id="MF_03178">
    <property type="entry name" value="NDOR1"/>
    <property type="match status" value="1"/>
</dbReference>
<evidence type="ECO:0000259" key="14">
    <source>
        <dbReference type="PROSITE" id="PS50902"/>
    </source>
</evidence>
<comment type="cofactor">
    <cofactor evidence="2 13">
        <name>FAD</name>
        <dbReference type="ChEBI" id="CHEBI:57692"/>
    </cofactor>
</comment>
<organism evidence="16 17">
    <name type="scientific">Pomacea canaliculata</name>
    <name type="common">Golden apple snail</name>
    <dbReference type="NCBI Taxonomy" id="400727"/>
    <lineage>
        <taxon>Eukaryota</taxon>
        <taxon>Metazoa</taxon>
        <taxon>Spiralia</taxon>
        <taxon>Lophotrochozoa</taxon>
        <taxon>Mollusca</taxon>
        <taxon>Gastropoda</taxon>
        <taxon>Caenogastropoda</taxon>
        <taxon>Architaenioglossa</taxon>
        <taxon>Ampullarioidea</taxon>
        <taxon>Ampullariidae</taxon>
        <taxon>Pomacea</taxon>
    </lineage>
</organism>
<dbReference type="InterPro" id="IPR017927">
    <property type="entry name" value="FAD-bd_FR_type"/>
</dbReference>
<protein>
    <recommendedName>
        <fullName evidence="13">NADPH-dependent diflavin oxidoreductase 1</fullName>
        <ecNumber evidence="13">1.18.1.-</ecNumber>
    </recommendedName>
    <alternativeName>
        <fullName evidence="13">NADPH-dependent FMN and FAD-containing oxidoreductase</fullName>
    </alternativeName>
</protein>
<evidence type="ECO:0000313" key="17">
    <source>
        <dbReference type="Proteomes" id="UP000245119"/>
    </source>
</evidence>
<dbReference type="GO" id="GO:0050660">
    <property type="term" value="F:flavin adenine dinucleotide binding"/>
    <property type="evidence" value="ECO:0007669"/>
    <property type="project" value="UniProtKB-UniRule"/>
</dbReference>
<evidence type="ECO:0000256" key="5">
    <source>
        <dbReference type="ARBA" id="ARBA00022630"/>
    </source>
</evidence>
<evidence type="ECO:0000256" key="10">
    <source>
        <dbReference type="ARBA" id="ARBA00052174"/>
    </source>
</evidence>
<feature type="binding site" evidence="13">
    <location>
        <begin position="422"/>
        <end position="425"/>
    </location>
    <ligand>
        <name>FAD</name>
        <dbReference type="ChEBI" id="CHEBI:57692"/>
    </ligand>
</feature>
<comment type="cofactor">
    <cofactor evidence="1 13">
        <name>FMN</name>
        <dbReference type="ChEBI" id="CHEBI:58210"/>
    </cofactor>
</comment>
<feature type="binding site" evidence="13">
    <location>
        <begin position="520"/>
        <end position="521"/>
    </location>
    <ligand>
        <name>NADP(+)</name>
        <dbReference type="ChEBI" id="CHEBI:58349"/>
    </ligand>
</feature>
<dbReference type="EMBL" id="PZQS01000011">
    <property type="protein sequence ID" value="PVD21503.1"/>
    <property type="molecule type" value="Genomic_DNA"/>
</dbReference>
<feature type="binding site" evidence="13">
    <location>
        <position position="356"/>
    </location>
    <ligand>
        <name>FAD</name>
        <dbReference type="ChEBI" id="CHEBI:57692"/>
    </ligand>
</feature>
<keyword evidence="7 13" id="KW-0274">FAD</keyword>
<evidence type="ECO:0000256" key="2">
    <source>
        <dbReference type="ARBA" id="ARBA00001974"/>
    </source>
</evidence>
<dbReference type="Proteomes" id="UP000245119">
    <property type="component" value="Linkage Group LG11"/>
</dbReference>
<dbReference type="InterPro" id="IPR017938">
    <property type="entry name" value="Riboflavin_synthase-like_b-brl"/>
</dbReference>
<comment type="catalytic activity">
    <reaction evidence="10">
        <text>2 oxidized [2Fe-2S]-[protein] + NADPH = 2 reduced [2Fe-2S]-[protein] + NADP(+) + H(+)</text>
        <dbReference type="Rhea" id="RHEA:67716"/>
        <dbReference type="Rhea" id="RHEA-COMP:17327"/>
        <dbReference type="Rhea" id="RHEA-COMP:17328"/>
        <dbReference type="ChEBI" id="CHEBI:15378"/>
        <dbReference type="ChEBI" id="CHEBI:33737"/>
        <dbReference type="ChEBI" id="CHEBI:33738"/>
        <dbReference type="ChEBI" id="CHEBI:57783"/>
        <dbReference type="ChEBI" id="CHEBI:58349"/>
    </reaction>
    <physiologicalReaction direction="left-to-right" evidence="10">
        <dbReference type="Rhea" id="RHEA:67717"/>
    </physiologicalReaction>
</comment>
<gene>
    <name evidence="16" type="ORF">C0Q70_17301</name>
</gene>
<keyword evidence="17" id="KW-1185">Reference proteome</keyword>
<comment type="similarity">
    <text evidence="13">In the C-terminal section; belongs to the flavoprotein pyridine nucleotide cytochrome reductase family.</text>
</comment>
<comment type="caution">
    <text evidence="16">The sequence shown here is derived from an EMBL/GenBank/DDBJ whole genome shotgun (WGS) entry which is preliminary data.</text>
</comment>
<dbReference type="Pfam" id="PF00667">
    <property type="entry name" value="FAD_binding_1"/>
    <property type="match status" value="1"/>
</dbReference>
<feature type="binding site" evidence="13">
    <location>
        <begin position="388"/>
        <end position="391"/>
    </location>
    <ligand>
        <name>FAD</name>
        <dbReference type="ChEBI" id="CHEBI:57692"/>
    </ligand>
</feature>